<organism evidence="3 4">
    <name type="scientific">Tsuneonella aeria</name>
    <dbReference type="NCBI Taxonomy" id="1837929"/>
    <lineage>
        <taxon>Bacteria</taxon>
        <taxon>Pseudomonadati</taxon>
        <taxon>Pseudomonadota</taxon>
        <taxon>Alphaproteobacteria</taxon>
        <taxon>Sphingomonadales</taxon>
        <taxon>Erythrobacteraceae</taxon>
        <taxon>Tsuneonella</taxon>
    </lineage>
</organism>
<keyword evidence="4" id="KW-1185">Reference proteome</keyword>
<keyword evidence="1" id="KW-0472">Membrane</keyword>
<proteinExistence type="predicted"/>
<protein>
    <recommendedName>
        <fullName evidence="5">Ferrochelatase</fullName>
    </recommendedName>
</protein>
<reference evidence="3 4" key="1">
    <citation type="submission" date="2019-12" db="EMBL/GenBank/DDBJ databases">
        <title>Genomic-based taxomic classification of the family Erythrobacteraceae.</title>
        <authorList>
            <person name="Xu L."/>
        </authorList>
    </citation>
    <scope>NUCLEOTIDE SEQUENCE [LARGE SCALE GENOMIC DNA]</scope>
    <source>
        <strain evidence="3 4">100921-2</strain>
    </source>
</reference>
<dbReference type="RefSeq" id="WP_160611233.1">
    <property type="nucleotide sequence ID" value="NZ_WTZA01000001.1"/>
</dbReference>
<dbReference type="Proteomes" id="UP000439522">
    <property type="component" value="Unassembled WGS sequence"/>
</dbReference>
<evidence type="ECO:0000256" key="1">
    <source>
        <dbReference type="SAM" id="Phobius"/>
    </source>
</evidence>
<gene>
    <name evidence="3" type="ORF">GRI40_10325</name>
</gene>
<dbReference type="AlphaFoldDB" id="A0A6I4TE72"/>
<feature type="chain" id="PRO_5026258225" description="Ferrochelatase" evidence="2">
    <location>
        <begin position="25"/>
        <end position="70"/>
    </location>
</feature>
<evidence type="ECO:0000313" key="3">
    <source>
        <dbReference type="EMBL" id="MXO75611.1"/>
    </source>
</evidence>
<feature type="transmembrane region" description="Helical" evidence="1">
    <location>
        <begin position="40"/>
        <end position="60"/>
    </location>
</feature>
<comment type="caution">
    <text evidence="3">The sequence shown here is derived from an EMBL/GenBank/DDBJ whole genome shotgun (WGS) entry which is preliminary data.</text>
</comment>
<sequence length="70" mass="6930">MRLLKIVAAATALSMAGAPVLAQAQTANSAGVEDASAREGRTVLFVVLGLAAIILTIVGIGGDNDDPVSP</sequence>
<name>A0A6I4TE72_9SPHN</name>
<keyword evidence="1" id="KW-1133">Transmembrane helix</keyword>
<feature type="signal peptide" evidence="2">
    <location>
        <begin position="1"/>
        <end position="24"/>
    </location>
</feature>
<accession>A0A6I4TE72</accession>
<evidence type="ECO:0000313" key="4">
    <source>
        <dbReference type="Proteomes" id="UP000439522"/>
    </source>
</evidence>
<evidence type="ECO:0008006" key="5">
    <source>
        <dbReference type="Google" id="ProtNLM"/>
    </source>
</evidence>
<dbReference type="EMBL" id="WTZA01000001">
    <property type="protein sequence ID" value="MXO75611.1"/>
    <property type="molecule type" value="Genomic_DNA"/>
</dbReference>
<evidence type="ECO:0000256" key="2">
    <source>
        <dbReference type="SAM" id="SignalP"/>
    </source>
</evidence>
<keyword evidence="2" id="KW-0732">Signal</keyword>
<keyword evidence="1" id="KW-0812">Transmembrane</keyword>